<dbReference type="GO" id="GO:0016020">
    <property type="term" value="C:membrane"/>
    <property type="evidence" value="ECO:0007669"/>
    <property type="project" value="InterPro"/>
</dbReference>
<dbReference type="InterPro" id="IPR010031">
    <property type="entry name" value="FAD_lactone_oxidase-like"/>
</dbReference>
<dbReference type="PANTHER" id="PTHR43762">
    <property type="entry name" value="L-GULONOLACTONE OXIDASE"/>
    <property type="match status" value="1"/>
</dbReference>
<dbReference type="InterPro" id="IPR016171">
    <property type="entry name" value="Vanillyl_alc_oxidase_C-sub2"/>
</dbReference>
<dbReference type="OrthoDB" id="9800184at2"/>
<reference evidence="3 4" key="1">
    <citation type="submission" date="2018-06" db="EMBL/GenBank/DDBJ databases">
        <title>Sphaerisporangium craniellae sp. nov., isolated from a marine sponge in the South China Sea.</title>
        <authorList>
            <person name="Li L."/>
        </authorList>
    </citation>
    <scope>NUCLEOTIDE SEQUENCE [LARGE SCALE GENOMIC DNA]</scope>
    <source>
        <strain evidence="3 4">CCTCC AA 208026</strain>
    </source>
</reference>
<dbReference type="RefSeq" id="WP_114032613.1">
    <property type="nucleotide sequence ID" value="NZ_QOIL01000023.1"/>
</dbReference>
<dbReference type="Pfam" id="PF01565">
    <property type="entry name" value="FAD_binding_4"/>
    <property type="match status" value="1"/>
</dbReference>
<dbReference type="InterPro" id="IPR007173">
    <property type="entry name" value="ALO_C"/>
</dbReference>
<dbReference type="Gene3D" id="3.30.70.2520">
    <property type="match status" value="1"/>
</dbReference>
<keyword evidence="4" id="KW-1185">Reference proteome</keyword>
<evidence type="ECO:0000259" key="2">
    <source>
        <dbReference type="PROSITE" id="PS51387"/>
    </source>
</evidence>
<dbReference type="InterPro" id="IPR016169">
    <property type="entry name" value="FAD-bd_PCMH_sub2"/>
</dbReference>
<keyword evidence="1" id="KW-0560">Oxidoreductase</keyword>
<dbReference type="PROSITE" id="PS51387">
    <property type="entry name" value="FAD_PCMH"/>
    <property type="match status" value="1"/>
</dbReference>
<organism evidence="3 4">
    <name type="scientific">Sphaerisporangium album</name>
    <dbReference type="NCBI Taxonomy" id="509200"/>
    <lineage>
        <taxon>Bacteria</taxon>
        <taxon>Bacillati</taxon>
        <taxon>Actinomycetota</taxon>
        <taxon>Actinomycetes</taxon>
        <taxon>Streptosporangiales</taxon>
        <taxon>Streptosporangiaceae</taxon>
        <taxon>Sphaerisporangium</taxon>
    </lineage>
</organism>
<dbReference type="Gene3D" id="3.30.465.10">
    <property type="match status" value="1"/>
</dbReference>
<protein>
    <submittedName>
        <fullName evidence="3">FAD-binding protein</fullName>
    </submittedName>
</protein>
<evidence type="ECO:0000313" key="4">
    <source>
        <dbReference type="Proteomes" id="UP000253094"/>
    </source>
</evidence>
<gene>
    <name evidence="3" type="ORF">DQ384_32010</name>
</gene>
<proteinExistence type="predicted"/>
<feature type="domain" description="FAD-binding PCMH-type" evidence="2">
    <location>
        <begin position="11"/>
        <end position="176"/>
    </location>
</feature>
<dbReference type="AlphaFoldDB" id="A0A367F548"/>
<dbReference type="InterPro" id="IPR036318">
    <property type="entry name" value="FAD-bd_PCMH-like_sf"/>
</dbReference>
<evidence type="ECO:0000313" key="3">
    <source>
        <dbReference type="EMBL" id="RCG24982.1"/>
    </source>
</evidence>
<dbReference type="Gene3D" id="3.30.70.2530">
    <property type="match status" value="1"/>
</dbReference>
<dbReference type="Gene3D" id="3.30.43.10">
    <property type="entry name" value="Uridine Diphospho-n-acetylenolpyruvylglucosamine Reductase, domain 2"/>
    <property type="match status" value="1"/>
</dbReference>
<dbReference type="InterPro" id="IPR016167">
    <property type="entry name" value="FAD-bd_PCMH_sub1"/>
</dbReference>
<dbReference type="EMBL" id="QOIL01000023">
    <property type="protein sequence ID" value="RCG24982.1"/>
    <property type="molecule type" value="Genomic_DNA"/>
</dbReference>
<dbReference type="InterPro" id="IPR016166">
    <property type="entry name" value="FAD-bd_PCMH"/>
</dbReference>
<dbReference type="GO" id="GO:0003885">
    <property type="term" value="F:D-arabinono-1,4-lactone oxidase activity"/>
    <property type="evidence" value="ECO:0007669"/>
    <property type="project" value="InterPro"/>
</dbReference>
<dbReference type="Pfam" id="PF04030">
    <property type="entry name" value="ALO"/>
    <property type="match status" value="1"/>
</dbReference>
<accession>A0A367F548</accession>
<sequence length="435" mass="47330">MSEKITNWAGNVAFRAERVERPSSLEELRALVARSGKVRVLGSGHSFTRIADTPGVLVSLDGLPMGIEIDEDGTGVRVTGSVRYTELGPRLHDMGYALHNLASLPHISVAGSCATATHGSGVANRNLATAVSEIELVTADGDLITIDRGDERFAGAVVGLGALGVVVGMTLDVEPTYEVRQRVYEGTMRFEALDDHFDDLLSAAYSVGLFTRWRGPYLHQIWVKERVGGDAPPAAPGLFGSPAEGTRGNVPALLGATLADGPRHPIPGMSPVHCTEQMGVPGPWHERLPHFRADFTPSAGEELQSEWMVDRRHAVGALHALAAVRDRIAPVLQITEIRTIAADDQWLSPCYGRDSAAFHFTWVADVEAVLPVIGLVEEQLAPFEPRPHWGKLFTVPAETLRTRYERLPDFRKLARDLDPAGKFANEFVDEYVLSE</sequence>
<dbReference type="PANTHER" id="PTHR43762:SF1">
    <property type="entry name" value="D-ARABINONO-1,4-LACTONE OXIDASE"/>
    <property type="match status" value="1"/>
</dbReference>
<dbReference type="GO" id="GO:0080049">
    <property type="term" value="F:L-gulono-1,4-lactone dehydrogenase activity"/>
    <property type="evidence" value="ECO:0007669"/>
    <property type="project" value="TreeGrafter"/>
</dbReference>
<dbReference type="GO" id="GO:0071949">
    <property type="term" value="F:FAD binding"/>
    <property type="evidence" value="ECO:0007669"/>
    <property type="project" value="InterPro"/>
</dbReference>
<name>A0A367F548_9ACTN</name>
<dbReference type="PIRSF" id="PIRSF000136">
    <property type="entry name" value="LGO_GLO"/>
    <property type="match status" value="1"/>
</dbReference>
<dbReference type="SUPFAM" id="SSF56176">
    <property type="entry name" value="FAD-binding/transporter-associated domain-like"/>
    <property type="match status" value="1"/>
</dbReference>
<comment type="caution">
    <text evidence="3">The sequence shown here is derived from an EMBL/GenBank/DDBJ whole genome shotgun (WGS) entry which is preliminary data.</text>
</comment>
<dbReference type="InterPro" id="IPR006094">
    <property type="entry name" value="Oxid_FAD_bind_N"/>
</dbReference>
<evidence type="ECO:0000256" key="1">
    <source>
        <dbReference type="ARBA" id="ARBA00023002"/>
    </source>
</evidence>
<dbReference type="Proteomes" id="UP000253094">
    <property type="component" value="Unassembled WGS sequence"/>
</dbReference>
<dbReference type="Gene3D" id="1.10.45.10">
    <property type="entry name" value="Vanillyl-alcohol Oxidase, Chain A, domain 4"/>
    <property type="match status" value="1"/>
</dbReference>